<dbReference type="SUPFAM" id="SSF48498">
    <property type="entry name" value="Tetracyclin repressor-like, C-terminal domain"/>
    <property type="match status" value="1"/>
</dbReference>
<protein>
    <submittedName>
        <fullName evidence="6">TetR/AcrR family transcriptional regulator</fullName>
    </submittedName>
</protein>
<dbReference type="PANTHER" id="PTHR30055">
    <property type="entry name" value="HTH-TYPE TRANSCRIPTIONAL REGULATOR RUTR"/>
    <property type="match status" value="1"/>
</dbReference>
<evidence type="ECO:0000259" key="5">
    <source>
        <dbReference type="PROSITE" id="PS50977"/>
    </source>
</evidence>
<feature type="DNA-binding region" description="H-T-H motif" evidence="4">
    <location>
        <begin position="42"/>
        <end position="61"/>
    </location>
</feature>
<evidence type="ECO:0000256" key="2">
    <source>
        <dbReference type="ARBA" id="ARBA00023125"/>
    </source>
</evidence>
<dbReference type="PANTHER" id="PTHR30055:SF148">
    <property type="entry name" value="TETR-FAMILY TRANSCRIPTIONAL REGULATOR"/>
    <property type="match status" value="1"/>
</dbReference>
<keyword evidence="2 4" id="KW-0238">DNA-binding</keyword>
<dbReference type="Gene3D" id="1.10.357.10">
    <property type="entry name" value="Tetracycline Repressor, domain 2"/>
    <property type="match status" value="1"/>
</dbReference>
<sequence length="204" mass="21864">MAEQQKKGRPATGGAVLRQRVTDAITEAAFAELAEAGYARMSMEAVARRAGVGKAALYRRWSSKQAMIAELIRSRVTHTLPHTPSTGDLHSDLRELLATFRSQLANPLLARIWAGLLAEASHDDALAEGLYTGVTAPRRAAARTILQAAIDRGELPPGLDLDLGTDLLIAPLAFRVLVLQGSSDDEYLDTLTNAIEAALKAAVR</sequence>
<dbReference type="Pfam" id="PF00440">
    <property type="entry name" value="TetR_N"/>
    <property type="match status" value="1"/>
</dbReference>
<evidence type="ECO:0000256" key="1">
    <source>
        <dbReference type="ARBA" id="ARBA00023015"/>
    </source>
</evidence>
<dbReference type="AlphaFoldDB" id="A0AB39R4X0"/>
<reference evidence="6" key="1">
    <citation type="submission" date="2024-07" db="EMBL/GenBank/DDBJ databases">
        <authorList>
            <person name="Yu S.T."/>
        </authorList>
    </citation>
    <scope>NUCLEOTIDE SEQUENCE</scope>
    <source>
        <strain evidence="6">R41</strain>
    </source>
</reference>
<dbReference type="InterPro" id="IPR023772">
    <property type="entry name" value="DNA-bd_HTH_TetR-type_CS"/>
</dbReference>
<dbReference type="InterPro" id="IPR011075">
    <property type="entry name" value="TetR_C"/>
</dbReference>
<dbReference type="PRINTS" id="PR00455">
    <property type="entry name" value="HTHTETR"/>
</dbReference>
<evidence type="ECO:0000256" key="3">
    <source>
        <dbReference type="ARBA" id="ARBA00023163"/>
    </source>
</evidence>
<dbReference type="RefSeq" id="WP_369244398.1">
    <property type="nucleotide sequence ID" value="NZ_CP163443.1"/>
</dbReference>
<evidence type="ECO:0000256" key="4">
    <source>
        <dbReference type="PROSITE-ProRule" id="PRU00335"/>
    </source>
</evidence>
<proteinExistence type="predicted"/>
<evidence type="ECO:0000313" key="6">
    <source>
        <dbReference type="EMBL" id="XDQ51057.1"/>
    </source>
</evidence>
<dbReference type="InterPro" id="IPR009057">
    <property type="entry name" value="Homeodomain-like_sf"/>
</dbReference>
<gene>
    <name evidence="6" type="ORF">AB5J53_04915</name>
</gene>
<dbReference type="InterPro" id="IPR036271">
    <property type="entry name" value="Tet_transcr_reg_TetR-rel_C_sf"/>
</dbReference>
<keyword evidence="3" id="KW-0804">Transcription</keyword>
<organism evidence="6">
    <name type="scientific">Streptomyces sp. R41</name>
    <dbReference type="NCBI Taxonomy" id="3238632"/>
    <lineage>
        <taxon>Bacteria</taxon>
        <taxon>Bacillati</taxon>
        <taxon>Actinomycetota</taxon>
        <taxon>Actinomycetes</taxon>
        <taxon>Kitasatosporales</taxon>
        <taxon>Streptomycetaceae</taxon>
        <taxon>Streptomyces</taxon>
    </lineage>
</organism>
<dbReference type="PROSITE" id="PS50977">
    <property type="entry name" value="HTH_TETR_2"/>
    <property type="match status" value="1"/>
</dbReference>
<dbReference type="EMBL" id="CP163443">
    <property type="protein sequence ID" value="XDQ51057.1"/>
    <property type="molecule type" value="Genomic_DNA"/>
</dbReference>
<dbReference type="GO" id="GO:0000976">
    <property type="term" value="F:transcription cis-regulatory region binding"/>
    <property type="evidence" value="ECO:0007669"/>
    <property type="project" value="TreeGrafter"/>
</dbReference>
<accession>A0AB39R4X0</accession>
<name>A0AB39R4X0_9ACTN</name>
<dbReference type="Gene3D" id="1.10.10.60">
    <property type="entry name" value="Homeodomain-like"/>
    <property type="match status" value="1"/>
</dbReference>
<dbReference type="SUPFAM" id="SSF46689">
    <property type="entry name" value="Homeodomain-like"/>
    <property type="match status" value="1"/>
</dbReference>
<keyword evidence="1" id="KW-0805">Transcription regulation</keyword>
<dbReference type="InterPro" id="IPR001647">
    <property type="entry name" value="HTH_TetR"/>
</dbReference>
<feature type="domain" description="HTH tetR-type" evidence="5">
    <location>
        <begin position="19"/>
        <end position="79"/>
    </location>
</feature>
<dbReference type="PROSITE" id="PS01081">
    <property type="entry name" value="HTH_TETR_1"/>
    <property type="match status" value="1"/>
</dbReference>
<dbReference type="InterPro" id="IPR050109">
    <property type="entry name" value="HTH-type_TetR-like_transc_reg"/>
</dbReference>
<dbReference type="GO" id="GO:0003700">
    <property type="term" value="F:DNA-binding transcription factor activity"/>
    <property type="evidence" value="ECO:0007669"/>
    <property type="project" value="TreeGrafter"/>
</dbReference>
<dbReference type="Pfam" id="PF16859">
    <property type="entry name" value="TetR_C_11"/>
    <property type="match status" value="1"/>
</dbReference>